<dbReference type="SUPFAM" id="SSF63829">
    <property type="entry name" value="Calcium-dependent phosphotriesterase"/>
    <property type="match status" value="1"/>
</dbReference>
<sequence length="433" mass="49495">MKALILKWFFIFSEKLGLFDLFEKYYFNTARTGRSKMGTLPVLDREKVDESYLLISPFNTGDYKELGGSIYLTDLYGVLLHKWKTKYQSSIAHLMKDRTVYVSQVLPNSNDTAHFPGGGRTGVIEKLNWEGKVLWEYRNPGIHHDFEVLPNGNLILVRWEEVTGALKKEVVSQVAGKDEHDPFWSDVIFEITPDGSVVWEWHAKDHLDPSIDSFGPFPYRVEWTHANAIRYLQKNPITGREAFLMSMRNTGRILIVEKESGKILWRSPEGMFLGQHDPTMLENGNVLAFDNALHRRPTSRSEVVSSRVIEIDPRTNNVAGMLEGGRTSSEKARLYSSIMCGAQRLKNGNTHITISSPGHLFEVTPEKELVWDCINPHVTHGVDLWPNNSIFTSWRYHKDDIDWPPNFPSPLPATPAYAQVAQQAIFDESYIEK</sequence>
<organism evidence="1 2">
    <name type="scientific">Candidatus Kaiserbacteria bacterium RIFCSPHIGHO2_02_FULL_49_11</name>
    <dbReference type="NCBI Taxonomy" id="1798489"/>
    <lineage>
        <taxon>Bacteria</taxon>
        <taxon>Candidatus Kaiseribacteriota</taxon>
    </lineage>
</organism>
<evidence type="ECO:0008006" key="3">
    <source>
        <dbReference type="Google" id="ProtNLM"/>
    </source>
</evidence>
<reference evidence="1 2" key="1">
    <citation type="journal article" date="2016" name="Nat. Commun.">
        <title>Thousands of microbial genomes shed light on interconnected biogeochemical processes in an aquifer system.</title>
        <authorList>
            <person name="Anantharaman K."/>
            <person name="Brown C.T."/>
            <person name="Hug L.A."/>
            <person name="Sharon I."/>
            <person name="Castelle C.J."/>
            <person name="Probst A.J."/>
            <person name="Thomas B.C."/>
            <person name="Singh A."/>
            <person name="Wilkins M.J."/>
            <person name="Karaoz U."/>
            <person name="Brodie E.L."/>
            <person name="Williams K.H."/>
            <person name="Hubbard S.S."/>
            <person name="Banfield J.F."/>
        </authorList>
    </citation>
    <scope>NUCLEOTIDE SEQUENCE [LARGE SCALE GENOMIC DNA]</scope>
</reference>
<evidence type="ECO:0000313" key="2">
    <source>
        <dbReference type="Proteomes" id="UP000177659"/>
    </source>
</evidence>
<proteinExistence type="predicted"/>
<dbReference type="Pfam" id="PF14269">
    <property type="entry name" value="Arylsulfotran_2"/>
    <property type="match status" value="1"/>
</dbReference>
<dbReference type="AlphaFoldDB" id="A0A1F6D1J1"/>
<name>A0A1F6D1J1_9BACT</name>
<evidence type="ECO:0000313" key="1">
    <source>
        <dbReference type="EMBL" id="OGG55296.1"/>
    </source>
</evidence>
<dbReference type="EMBL" id="MFLC01000005">
    <property type="protein sequence ID" value="OGG55296.1"/>
    <property type="molecule type" value="Genomic_DNA"/>
</dbReference>
<protein>
    <recommendedName>
        <fullName evidence="3">Aryl sulfotransferase</fullName>
    </recommendedName>
</protein>
<gene>
    <name evidence="1" type="ORF">A3D62_01585</name>
</gene>
<comment type="caution">
    <text evidence="1">The sequence shown here is derived from an EMBL/GenBank/DDBJ whole genome shotgun (WGS) entry which is preliminary data.</text>
</comment>
<dbReference type="PANTHER" id="PTHR35340">
    <property type="entry name" value="PQQ ENZYME REPEAT PROTEIN-RELATED"/>
    <property type="match status" value="1"/>
</dbReference>
<dbReference type="PANTHER" id="PTHR35340:SF5">
    <property type="entry name" value="ASST-DOMAIN-CONTAINING PROTEIN"/>
    <property type="match status" value="1"/>
</dbReference>
<dbReference type="Proteomes" id="UP000177659">
    <property type="component" value="Unassembled WGS sequence"/>
</dbReference>
<dbReference type="InterPro" id="IPR053143">
    <property type="entry name" value="Arylsulfate_ST"/>
</dbReference>
<accession>A0A1F6D1J1</accession>
<dbReference type="InterPro" id="IPR039535">
    <property type="entry name" value="ASST-like"/>
</dbReference>